<proteinExistence type="predicted"/>
<organism evidence="2 3">
    <name type="scientific">Rotaria sordida</name>
    <dbReference type="NCBI Taxonomy" id="392033"/>
    <lineage>
        <taxon>Eukaryota</taxon>
        <taxon>Metazoa</taxon>
        <taxon>Spiralia</taxon>
        <taxon>Gnathifera</taxon>
        <taxon>Rotifera</taxon>
        <taxon>Eurotatoria</taxon>
        <taxon>Bdelloidea</taxon>
        <taxon>Philodinida</taxon>
        <taxon>Philodinidae</taxon>
        <taxon>Rotaria</taxon>
    </lineage>
</organism>
<evidence type="ECO:0000313" key="3">
    <source>
        <dbReference type="Proteomes" id="UP000663836"/>
    </source>
</evidence>
<name>A0A820I0W6_9BILA</name>
<gene>
    <name evidence="2" type="ORF">JBS370_LOCUS40340</name>
</gene>
<feature type="region of interest" description="Disordered" evidence="1">
    <location>
        <begin position="1"/>
        <end position="26"/>
    </location>
</feature>
<dbReference type="AlphaFoldDB" id="A0A820I0W6"/>
<dbReference type="EMBL" id="CAJOBD010035312">
    <property type="protein sequence ID" value="CAF4299639.1"/>
    <property type="molecule type" value="Genomic_DNA"/>
</dbReference>
<comment type="caution">
    <text evidence="2">The sequence shown here is derived from an EMBL/GenBank/DDBJ whole genome shotgun (WGS) entry which is preliminary data.</text>
</comment>
<evidence type="ECO:0000313" key="2">
    <source>
        <dbReference type="EMBL" id="CAF4299639.1"/>
    </source>
</evidence>
<protein>
    <submittedName>
        <fullName evidence="2">Uncharacterized protein</fullName>
    </submittedName>
</protein>
<accession>A0A820I0W6</accession>
<feature type="compositionally biased region" description="Polar residues" evidence="1">
    <location>
        <begin position="1"/>
        <end position="12"/>
    </location>
</feature>
<reference evidence="2" key="1">
    <citation type="submission" date="2021-02" db="EMBL/GenBank/DDBJ databases">
        <authorList>
            <person name="Nowell W R."/>
        </authorList>
    </citation>
    <scope>NUCLEOTIDE SEQUENCE</scope>
</reference>
<feature type="non-terminal residue" evidence="2">
    <location>
        <position position="1"/>
    </location>
</feature>
<sequence length="26" mass="2830">LNTSVSDITDISRSTDELPTRPILVS</sequence>
<dbReference type="Proteomes" id="UP000663836">
    <property type="component" value="Unassembled WGS sequence"/>
</dbReference>
<evidence type="ECO:0000256" key="1">
    <source>
        <dbReference type="SAM" id="MobiDB-lite"/>
    </source>
</evidence>